<reference evidence="1 2" key="1">
    <citation type="submission" date="2020-08" db="EMBL/GenBank/DDBJ databases">
        <authorList>
            <person name="Xu S."/>
            <person name="Li A."/>
        </authorList>
    </citation>
    <scope>NUCLEOTIDE SEQUENCE [LARGE SCALE GENOMIC DNA]</scope>
    <source>
        <strain evidence="1 2">119BY6-57</strain>
    </source>
</reference>
<evidence type="ECO:0000313" key="1">
    <source>
        <dbReference type="EMBL" id="MBB1060293.1"/>
    </source>
</evidence>
<organism evidence="1 2">
    <name type="scientific">Marilutibacter spongiae</name>
    <dbReference type="NCBI Taxonomy" id="2025720"/>
    <lineage>
        <taxon>Bacteria</taxon>
        <taxon>Pseudomonadati</taxon>
        <taxon>Pseudomonadota</taxon>
        <taxon>Gammaproteobacteria</taxon>
        <taxon>Lysobacterales</taxon>
        <taxon>Lysobacteraceae</taxon>
        <taxon>Marilutibacter</taxon>
    </lineage>
</organism>
<evidence type="ECO:0000313" key="2">
    <source>
        <dbReference type="Proteomes" id="UP000523196"/>
    </source>
</evidence>
<dbReference type="Gene3D" id="1.10.150.20">
    <property type="entry name" value="5' to 3' exonuclease, C-terminal subdomain"/>
    <property type="match status" value="1"/>
</dbReference>
<keyword evidence="2" id="KW-1185">Reference proteome</keyword>
<dbReference type="Proteomes" id="UP000523196">
    <property type="component" value="Unassembled WGS sequence"/>
</dbReference>
<comment type="caution">
    <text evidence="1">The sequence shown here is derived from an EMBL/GenBank/DDBJ whole genome shotgun (WGS) entry which is preliminary data.</text>
</comment>
<protein>
    <submittedName>
        <fullName evidence="1">Helix-hairpin-helix domain-containing protein</fullName>
    </submittedName>
</protein>
<sequence length="110" mass="12136">MPKARTLAQAHRLVDIPNIGPAMAGDLRALGIDAPADLKGKDPAGLYLQLCRLSGLRQDPCVLDTFMAAVAFAENDDARPWWAFTEARKRDWPAVEARRRTLVPDDAPTR</sequence>
<proteinExistence type="predicted"/>
<dbReference type="AlphaFoldDB" id="A0A7W3TL16"/>
<dbReference type="RefSeq" id="WP_182686162.1">
    <property type="nucleotide sequence ID" value="NZ_JACHTF010000006.1"/>
</dbReference>
<name>A0A7W3TL16_9GAMM</name>
<dbReference type="InterPro" id="IPR021725">
    <property type="entry name" value="Cdd1"/>
</dbReference>
<gene>
    <name evidence="1" type="ORF">H4F98_06855</name>
</gene>
<dbReference type="Pfam" id="PF11731">
    <property type="entry name" value="Cdd1"/>
    <property type="match status" value="1"/>
</dbReference>
<dbReference type="EMBL" id="JACHTF010000006">
    <property type="protein sequence ID" value="MBB1060293.1"/>
    <property type="molecule type" value="Genomic_DNA"/>
</dbReference>
<accession>A0A7W3TL16</accession>